<reference evidence="3" key="1">
    <citation type="submission" date="2018-06" db="EMBL/GenBank/DDBJ databases">
        <authorList>
            <person name="Zhirakovskaya E."/>
        </authorList>
    </citation>
    <scope>NUCLEOTIDE SEQUENCE</scope>
</reference>
<dbReference type="PANTHER" id="PTHR12526">
    <property type="entry name" value="GLYCOSYLTRANSFERASE"/>
    <property type="match status" value="1"/>
</dbReference>
<evidence type="ECO:0000259" key="2">
    <source>
        <dbReference type="Pfam" id="PF09314"/>
    </source>
</evidence>
<dbReference type="InterPro" id="IPR001296">
    <property type="entry name" value="Glyco_trans_1"/>
</dbReference>
<accession>A0A3B0YBH0</accession>
<organism evidence="3">
    <name type="scientific">hydrothermal vent metagenome</name>
    <dbReference type="NCBI Taxonomy" id="652676"/>
    <lineage>
        <taxon>unclassified sequences</taxon>
        <taxon>metagenomes</taxon>
        <taxon>ecological metagenomes</taxon>
    </lineage>
</organism>
<feature type="domain" description="DUF1972" evidence="2">
    <location>
        <begin position="3"/>
        <end position="176"/>
    </location>
</feature>
<protein>
    <submittedName>
        <fullName evidence="3">Alpha-D-GlcNAc alpha-1,2-L-rhamnosyltransferase</fullName>
        <ecNumber evidence="3">2.4.1.-</ecNumber>
    </submittedName>
</protein>
<dbReference type="EMBL" id="UOFI01000069">
    <property type="protein sequence ID" value="VAW65696.1"/>
    <property type="molecule type" value="Genomic_DNA"/>
</dbReference>
<dbReference type="SUPFAM" id="SSF53756">
    <property type="entry name" value="UDP-Glycosyltransferase/glycogen phosphorylase"/>
    <property type="match status" value="1"/>
</dbReference>
<keyword evidence="3" id="KW-0808">Transferase</keyword>
<dbReference type="Pfam" id="PF09314">
    <property type="entry name" value="DUF1972"/>
    <property type="match status" value="1"/>
</dbReference>
<name>A0A3B0YBH0_9ZZZZ</name>
<dbReference type="InterPro" id="IPR015393">
    <property type="entry name" value="DUF1972"/>
</dbReference>
<sequence length="363" mass="41500">MQQSISILGIRGIPAQHGGFETFAEYLAPYMVKHGWKVTVYCQIDGTGNIYEDEWQGIRRVNIPVSKKGAKGTIIFDWKSTLHAAKTRDTILTLGYNTALFCILYRLKGLKNIINMDGIEWKRDKWTFLERTWLYINERAGCLLGNHLIADHPEIKKHLASRVNEKKITMIPYGSDKIESADANQLKQFKLKENEYAIIIARPEPENSILEIVTAFSNKKRKQKLVVLGNFDKADPQYTKKIKNAASEDVVFPGAIYDKSVIQALRYYTCLYIHGHTVGGTNPSLVEALGAGNAVLAHDNKFNRWVAGEKNIYFTSIENCESQLDKILNNAELIKSMQDFSKDKHKEMFTWELILDKYRNEIC</sequence>
<evidence type="ECO:0000313" key="3">
    <source>
        <dbReference type="EMBL" id="VAW65696.1"/>
    </source>
</evidence>
<proteinExistence type="predicted"/>
<dbReference type="AlphaFoldDB" id="A0A3B0YBH0"/>
<evidence type="ECO:0000259" key="1">
    <source>
        <dbReference type="Pfam" id="PF00534"/>
    </source>
</evidence>
<dbReference type="EC" id="2.4.1.-" evidence="3"/>
<dbReference type="Gene3D" id="3.40.50.2000">
    <property type="entry name" value="Glycogen Phosphorylase B"/>
    <property type="match status" value="2"/>
</dbReference>
<dbReference type="Pfam" id="PF00534">
    <property type="entry name" value="Glycos_transf_1"/>
    <property type="match status" value="1"/>
</dbReference>
<gene>
    <name evidence="3" type="ORF">MNBD_GAMMA09-3264</name>
</gene>
<feature type="domain" description="Glycosyl transferase family 1" evidence="1">
    <location>
        <begin position="189"/>
        <end position="339"/>
    </location>
</feature>
<keyword evidence="3" id="KW-0328">Glycosyltransferase</keyword>
<dbReference type="GO" id="GO:0016757">
    <property type="term" value="F:glycosyltransferase activity"/>
    <property type="evidence" value="ECO:0007669"/>
    <property type="project" value="UniProtKB-KW"/>
</dbReference>